<feature type="transmembrane region" description="Helical" evidence="5">
    <location>
        <begin position="128"/>
        <end position="146"/>
    </location>
</feature>
<dbReference type="Gene3D" id="1.20.1420.30">
    <property type="entry name" value="NCX, central ion-binding region"/>
    <property type="match status" value="1"/>
</dbReference>
<comment type="subcellular location">
    <subcellularLocation>
        <location evidence="1">Membrane</location>
        <topology evidence="1">Multi-pass membrane protein</topology>
    </subcellularLocation>
</comment>
<dbReference type="NCBIfam" id="TIGR00367">
    <property type="entry name" value="calcium/sodium antiporter"/>
    <property type="match status" value="1"/>
</dbReference>
<feature type="transmembrane region" description="Helical" evidence="5">
    <location>
        <begin position="102"/>
        <end position="122"/>
    </location>
</feature>
<protein>
    <recommendedName>
        <fullName evidence="6">Sodium/calcium exchanger membrane region domain-containing protein</fullName>
    </recommendedName>
</protein>
<feature type="domain" description="Sodium/calcium exchanger membrane region" evidence="6">
    <location>
        <begin position="187"/>
        <end position="322"/>
    </location>
</feature>
<dbReference type="PANTHER" id="PTHR10846">
    <property type="entry name" value="SODIUM/POTASSIUM/CALCIUM EXCHANGER"/>
    <property type="match status" value="1"/>
</dbReference>
<evidence type="ECO:0000256" key="3">
    <source>
        <dbReference type="ARBA" id="ARBA00022989"/>
    </source>
</evidence>
<evidence type="ECO:0000256" key="4">
    <source>
        <dbReference type="ARBA" id="ARBA00023136"/>
    </source>
</evidence>
<dbReference type="STRING" id="1802730.A2591_03395"/>
<dbReference type="InterPro" id="IPR004837">
    <property type="entry name" value="NaCa_Exmemb"/>
</dbReference>
<gene>
    <name evidence="7" type="ORF">A2591_03395</name>
</gene>
<dbReference type="EMBL" id="MHUZ01000035">
    <property type="protein sequence ID" value="OHA84736.1"/>
    <property type="molecule type" value="Genomic_DNA"/>
</dbReference>
<sequence length="328" mass="35159">MIIFWIGVFVVALFALVKGADWFLLASERTGLRLGMTPFAIGVVITGVGTSLPELASSVAAVLQGVPEIVAANVVGSNVANILLIIGVAVTIGRKAVISKDLIDLELPLLAISTILFLGAAYDGAVSPIEAVLLLLAYGVYFVYAISHKEEFEAHLSDTVERITEEAWVRRFKNGFLKEWAARRDYAMLIIGAAFLIIGAKYVIDSVIALAEMLHIAVAVITITAVAIGTSLPELVVSVRAALAKKFDISVGNILGSNIFNALVIIGLPGIFTTLPLDPVTHAIGLPFMAFATLLFIFSGISRNLYNWEGLMFILLYILFVLKLLGIS</sequence>
<accession>A0A1G2SI72</accession>
<dbReference type="GO" id="GO:0005262">
    <property type="term" value="F:calcium channel activity"/>
    <property type="evidence" value="ECO:0007669"/>
    <property type="project" value="TreeGrafter"/>
</dbReference>
<evidence type="ECO:0000256" key="1">
    <source>
        <dbReference type="ARBA" id="ARBA00004141"/>
    </source>
</evidence>
<organism evidence="7 8">
    <name type="scientific">Candidatus Yonathbacteria bacterium RIFOXYD1_FULL_52_36</name>
    <dbReference type="NCBI Taxonomy" id="1802730"/>
    <lineage>
        <taxon>Bacteria</taxon>
        <taxon>Candidatus Yonathiibacteriota</taxon>
    </lineage>
</organism>
<keyword evidence="3 5" id="KW-1133">Transmembrane helix</keyword>
<evidence type="ECO:0000256" key="2">
    <source>
        <dbReference type="ARBA" id="ARBA00022692"/>
    </source>
</evidence>
<comment type="caution">
    <text evidence="7">The sequence shown here is derived from an EMBL/GenBank/DDBJ whole genome shotgun (WGS) entry which is preliminary data.</text>
</comment>
<dbReference type="AlphaFoldDB" id="A0A1G2SI72"/>
<evidence type="ECO:0000313" key="7">
    <source>
        <dbReference type="EMBL" id="OHA84736.1"/>
    </source>
</evidence>
<name>A0A1G2SI72_9BACT</name>
<proteinExistence type="predicted"/>
<feature type="domain" description="Sodium/calcium exchanger membrane region" evidence="6">
    <location>
        <begin position="5"/>
        <end position="146"/>
    </location>
</feature>
<feature type="transmembrane region" description="Helical" evidence="5">
    <location>
        <begin position="249"/>
        <end position="268"/>
    </location>
</feature>
<feature type="transmembrane region" description="Helical" evidence="5">
    <location>
        <begin position="310"/>
        <end position="327"/>
    </location>
</feature>
<evidence type="ECO:0000313" key="8">
    <source>
        <dbReference type="Proteomes" id="UP000178168"/>
    </source>
</evidence>
<feature type="transmembrane region" description="Helical" evidence="5">
    <location>
        <begin position="186"/>
        <end position="204"/>
    </location>
</feature>
<dbReference type="GO" id="GO:0005886">
    <property type="term" value="C:plasma membrane"/>
    <property type="evidence" value="ECO:0007669"/>
    <property type="project" value="TreeGrafter"/>
</dbReference>
<dbReference type="Pfam" id="PF01699">
    <property type="entry name" value="Na_Ca_ex"/>
    <property type="match status" value="2"/>
</dbReference>
<dbReference type="GO" id="GO:0006874">
    <property type="term" value="P:intracellular calcium ion homeostasis"/>
    <property type="evidence" value="ECO:0007669"/>
    <property type="project" value="TreeGrafter"/>
</dbReference>
<dbReference type="Proteomes" id="UP000178168">
    <property type="component" value="Unassembled WGS sequence"/>
</dbReference>
<keyword evidence="4 5" id="KW-0472">Membrane</keyword>
<feature type="transmembrane region" description="Helical" evidence="5">
    <location>
        <begin position="69"/>
        <end position="90"/>
    </location>
</feature>
<dbReference type="InterPro" id="IPR044880">
    <property type="entry name" value="NCX_ion-bd_dom_sf"/>
</dbReference>
<dbReference type="PANTHER" id="PTHR10846:SF8">
    <property type="entry name" value="INNER MEMBRANE PROTEIN YRBG"/>
    <property type="match status" value="1"/>
</dbReference>
<dbReference type="InterPro" id="IPR004481">
    <property type="entry name" value="K/Na/Ca-exchanger"/>
</dbReference>
<reference evidence="7 8" key="1">
    <citation type="journal article" date="2016" name="Nat. Commun.">
        <title>Thousands of microbial genomes shed light on interconnected biogeochemical processes in an aquifer system.</title>
        <authorList>
            <person name="Anantharaman K."/>
            <person name="Brown C.T."/>
            <person name="Hug L.A."/>
            <person name="Sharon I."/>
            <person name="Castelle C.J."/>
            <person name="Probst A.J."/>
            <person name="Thomas B.C."/>
            <person name="Singh A."/>
            <person name="Wilkins M.J."/>
            <person name="Karaoz U."/>
            <person name="Brodie E.L."/>
            <person name="Williams K.H."/>
            <person name="Hubbard S.S."/>
            <person name="Banfield J.F."/>
        </authorList>
    </citation>
    <scope>NUCLEOTIDE SEQUENCE [LARGE SCALE GENOMIC DNA]</scope>
</reference>
<feature type="transmembrane region" description="Helical" evidence="5">
    <location>
        <begin position="216"/>
        <end position="237"/>
    </location>
</feature>
<dbReference type="GO" id="GO:0008273">
    <property type="term" value="F:calcium, potassium:sodium antiporter activity"/>
    <property type="evidence" value="ECO:0007669"/>
    <property type="project" value="TreeGrafter"/>
</dbReference>
<feature type="transmembrane region" description="Helical" evidence="5">
    <location>
        <begin position="280"/>
        <end position="298"/>
    </location>
</feature>
<evidence type="ECO:0000256" key="5">
    <source>
        <dbReference type="SAM" id="Phobius"/>
    </source>
</evidence>
<evidence type="ECO:0000259" key="6">
    <source>
        <dbReference type="Pfam" id="PF01699"/>
    </source>
</evidence>
<keyword evidence="2 5" id="KW-0812">Transmembrane</keyword>